<dbReference type="InterPro" id="IPR050483">
    <property type="entry name" value="CoA-transferase_III_domain"/>
</dbReference>
<evidence type="ECO:0000313" key="2">
    <source>
        <dbReference type="EMBL" id="QDL39837.1"/>
    </source>
</evidence>
<gene>
    <name evidence="2" type="ORF">EUB48_15665</name>
</gene>
<dbReference type="InterPro" id="IPR003673">
    <property type="entry name" value="CoA-Trfase_fam_III"/>
</dbReference>
<sequence>MTDMSGAARAAGARRDNDQGSLPLAGLKVIDLTLARAGPTAVRHLADWGADVIRIDPPLAPAGTPAHEDVVGKERGSDYQNLHRNKRSLRLNLKDPAGRAVLLDLVREADVVIENMRPAVKHRLGIAWEDLSAVNPRLVYGSISGFGQDGPYRERPGLDQIAQGMTGLMSVTGLPDGQPLRTGIAVGDLTAGNMLALAVMMALFERQRTGRGRWVHTSLMESLLFMMDFQATRWLVDKEVPKRVGNEHPTAIPTDVFPTQDGHVTICAASSRLWPRLCAALGHPEWAEQPGWTSRDGRRKHKVAIHAGIAEVTRTRGTLHWIEKLNGAGVTCGPIYSMDQVFEDAQVRHLGMALPMEHPKLGTLHVLASPMNFDGATRRVRRPTPDGGADSEAILGELGYSAQRIDELRSAGVL</sequence>
<dbReference type="InterPro" id="IPR044855">
    <property type="entry name" value="CoA-Trfase_III_dom3_sf"/>
</dbReference>
<dbReference type="Pfam" id="PF02515">
    <property type="entry name" value="CoA_transf_3"/>
    <property type="match status" value="1"/>
</dbReference>
<dbReference type="EMBL" id="CP035503">
    <property type="protein sequence ID" value="QDL39837.1"/>
    <property type="molecule type" value="Genomic_DNA"/>
</dbReference>
<dbReference type="SUPFAM" id="SSF89796">
    <property type="entry name" value="CoA-transferase family III (CaiB/BaiF)"/>
    <property type="match status" value="1"/>
</dbReference>
<evidence type="ECO:0000256" key="1">
    <source>
        <dbReference type="ARBA" id="ARBA00022679"/>
    </source>
</evidence>
<evidence type="ECO:0000313" key="3">
    <source>
        <dbReference type="Proteomes" id="UP000316798"/>
    </source>
</evidence>
<protein>
    <submittedName>
        <fullName evidence="2">CoA transferase</fullName>
    </submittedName>
</protein>
<dbReference type="KEGG" id="rhf:EUB48_15665"/>
<dbReference type="InterPro" id="IPR023606">
    <property type="entry name" value="CoA-Trfase_III_dom_1_sf"/>
</dbReference>
<dbReference type="OrthoDB" id="5294844at2"/>
<dbReference type="AlphaFoldDB" id="A0A515DHI6"/>
<dbReference type="Gene3D" id="3.40.50.10540">
    <property type="entry name" value="Crotonobetainyl-coa:carnitine coa-transferase, domain 1"/>
    <property type="match status" value="1"/>
</dbReference>
<reference evidence="2 3" key="1">
    <citation type="submission" date="2019-01" db="EMBL/GenBank/DDBJ databases">
        <title>Genomic insights into a novel species Rhodoferax sp.</title>
        <authorList>
            <person name="Jin L."/>
        </authorList>
    </citation>
    <scope>NUCLEOTIDE SEQUENCE [LARGE SCALE GENOMIC DNA]</scope>
    <source>
        <strain evidence="2 3">CHu59-6-5</strain>
    </source>
</reference>
<dbReference type="Proteomes" id="UP000316798">
    <property type="component" value="Chromosome"/>
</dbReference>
<organism evidence="2 3">
    <name type="scientific">Rhodoferax sediminis</name>
    <dbReference type="NCBI Taxonomy" id="2509614"/>
    <lineage>
        <taxon>Bacteria</taxon>
        <taxon>Pseudomonadati</taxon>
        <taxon>Pseudomonadota</taxon>
        <taxon>Betaproteobacteria</taxon>
        <taxon>Burkholderiales</taxon>
        <taxon>Comamonadaceae</taxon>
        <taxon>Rhodoferax</taxon>
    </lineage>
</organism>
<dbReference type="PANTHER" id="PTHR48207:SF3">
    <property type="entry name" value="SUCCINATE--HYDROXYMETHYLGLUTARATE COA-TRANSFERASE"/>
    <property type="match status" value="1"/>
</dbReference>
<proteinExistence type="predicted"/>
<keyword evidence="1 2" id="KW-0808">Transferase</keyword>
<dbReference type="GO" id="GO:0008410">
    <property type="term" value="F:CoA-transferase activity"/>
    <property type="evidence" value="ECO:0007669"/>
    <property type="project" value="TreeGrafter"/>
</dbReference>
<keyword evidence="3" id="KW-1185">Reference proteome</keyword>
<name>A0A515DHI6_9BURK</name>
<dbReference type="PANTHER" id="PTHR48207">
    <property type="entry name" value="SUCCINATE--HYDROXYMETHYLGLUTARATE COA-TRANSFERASE"/>
    <property type="match status" value="1"/>
</dbReference>
<accession>A0A515DHI6</accession>
<dbReference type="Gene3D" id="3.30.1540.10">
    <property type="entry name" value="formyl-coa transferase, domain 3"/>
    <property type="match status" value="1"/>
</dbReference>